<keyword evidence="3 8" id="KW-0812">Transmembrane</keyword>
<dbReference type="RefSeq" id="WP_203671935.1">
    <property type="nucleotide sequence ID" value="NZ_BONP01000004.1"/>
</dbReference>
<evidence type="ECO:0000259" key="10">
    <source>
        <dbReference type="Pfam" id="PF12704"/>
    </source>
</evidence>
<organism evidence="11 12">
    <name type="scientific">Cellulomonas phragmiteti</name>
    <dbReference type="NCBI Taxonomy" id="478780"/>
    <lineage>
        <taxon>Bacteria</taxon>
        <taxon>Bacillati</taxon>
        <taxon>Actinomycetota</taxon>
        <taxon>Actinomycetes</taxon>
        <taxon>Micrococcales</taxon>
        <taxon>Cellulomonadaceae</taxon>
        <taxon>Cellulomonas</taxon>
    </lineage>
</organism>
<feature type="transmembrane region" description="Helical" evidence="8">
    <location>
        <begin position="294"/>
        <end position="318"/>
    </location>
</feature>
<feature type="domain" description="MacB-like periplasmic core" evidence="10">
    <location>
        <begin position="21"/>
        <end position="240"/>
    </location>
</feature>
<dbReference type="InterPro" id="IPR050250">
    <property type="entry name" value="Macrolide_Exporter_MacB"/>
</dbReference>
<name>A0ABQ4DJ25_9CELL</name>
<comment type="similarity">
    <text evidence="6">Belongs to the ABC-4 integral membrane protein family.</text>
</comment>
<protein>
    <submittedName>
        <fullName evidence="11">Permease</fullName>
    </submittedName>
</protein>
<evidence type="ECO:0000256" key="8">
    <source>
        <dbReference type="SAM" id="Phobius"/>
    </source>
</evidence>
<accession>A0ABQ4DJ25</accession>
<comment type="caution">
    <text evidence="11">The sequence shown here is derived from an EMBL/GenBank/DDBJ whole genome shotgun (WGS) entry which is preliminary data.</text>
</comment>
<keyword evidence="12" id="KW-1185">Reference proteome</keyword>
<dbReference type="Pfam" id="PF12704">
    <property type="entry name" value="MacB_PCD"/>
    <property type="match status" value="1"/>
</dbReference>
<evidence type="ECO:0000256" key="4">
    <source>
        <dbReference type="ARBA" id="ARBA00022989"/>
    </source>
</evidence>
<keyword evidence="2" id="KW-1003">Cell membrane</keyword>
<dbReference type="PANTHER" id="PTHR30572">
    <property type="entry name" value="MEMBRANE COMPONENT OF TRANSPORTER-RELATED"/>
    <property type="match status" value="1"/>
</dbReference>
<reference evidence="11 12" key="1">
    <citation type="submission" date="2021-01" db="EMBL/GenBank/DDBJ databases">
        <title>Whole genome shotgun sequence of Cellulomonas phragmiteti NBRC 110785.</title>
        <authorList>
            <person name="Komaki H."/>
            <person name="Tamura T."/>
        </authorList>
    </citation>
    <scope>NUCLEOTIDE SEQUENCE [LARGE SCALE GENOMIC DNA]</scope>
    <source>
        <strain evidence="11 12">NBRC 110785</strain>
    </source>
</reference>
<dbReference type="PANTHER" id="PTHR30572:SF4">
    <property type="entry name" value="ABC TRANSPORTER PERMEASE YTRF"/>
    <property type="match status" value="1"/>
</dbReference>
<dbReference type="InterPro" id="IPR003838">
    <property type="entry name" value="ABC3_permease_C"/>
</dbReference>
<keyword evidence="4 8" id="KW-1133">Transmembrane helix</keyword>
<dbReference type="Pfam" id="PF02687">
    <property type="entry name" value="FtsX"/>
    <property type="match status" value="1"/>
</dbReference>
<comment type="subcellular location">
    <subcellularLocation>
        <location evidence="1">Cell membrane</location>
        <topology evidence="1">Multi-pass membrane protein</topology>
    </subcellularLocation>
</comment>
<keyword evidence="5 8" id="KW-0472">Membrane</keyword>
<evidence type="ECO:0000256" key="1">
    <source>
        <dbReference type="ARBA" id="ARBA00004651"/>
    </source>
</evidence>
<sequence length="427" mass="42433">MRTSDLLRAAAANTVRSKLRTTLTALALVVGAFTLTLTTALGAGVTDYVTRQVDSLGAQDVLVITAAPPTAAAGGDPVAYDPETSTPAAASANPLGGGSAALTDARLEQLEGIDGLAVVEPVTTAALDYVGVGAARYLVSIDPTSSIGRADLLAGAQLERDAAELQLVLPVGYVQALGLGDPAAAVGTVVDLGLTDVLGQPREVRARLVGLTNPSLLGGGAGANAALADELATVQAAGVDAPARYAAATARFDPDDAGALAAVKEEVAGLGMTAQTVEDQLGLLTTVISGITGVLSAFAVVALVAAAFGIVNTLLMSVQERTREIGLMKALGMSNGRVFGLFSLEAGFIGLLGGVVGVLAAVAVGTALSAALSAGPLADLGGLDVLLFRPGTAVAIVVLIMGVALLAGTLPARRAARQTPISALRYE</sequence>
<dbReference type="InterPro" id="IPR025857">
    <property type="entry name" value="MacB_PCD"/>
</dbReference>
<feature type="domain" description="ABC3 transporter permease C-terminal" evidence="9">
    <location>
        <begin position="297"/>
        <end position="420"/>
    </location>
</feature>
<evidence type="ECO:0000256" key="2">
    <source>
        <dbReference type="ARBA" id="ARBA00022475"/>
    </source>
</evidence>
<dbReference type="EMBL" id="BONP01000004">
    <property type="protein sequence ID" value="GIG39328.1"/>
    <property type="molecule type" value="Genomic_DNA"/>
</dbReference>
<dbReference type="Proteomes" id="UP000614741">
    <property type="component" value="Unassembled WGS sequence"/>
</dbReference>
<proteinExistence type="inferred from homology"/>
<feature type="transmembrane region" description="Helical" evidence="8">
    <location>
        <begin position="339"/>
        <end position="372"/>
    </location>
</feature>
<feature type="region of interest" description="Disordered" evidence="7">
    <location>
        <begin position="71"/>
        <end position="93"/>
    </location>
</feature>
<evidence type="ECO:0000256" key="6">
    <source>
        <dbReference type="ARBA" id="ARBA00038076"/>
    </source>
</evidence>
<evidence type="ECO:0000313" key="12">
    <source>
        <dbReference type="Proteomes" id="UP000614741"/>
    </source>
</evidence>
<evidence type="ECO:0000256" key="7">
    <source>
        <dbReference type="SAM" id="MobiDB-lite"/>
    </source>
</evidence>
<evidence type="ECO:0000256" key="3">
    <source>
        <dbReference type="ARBA" id="ARBA00022692"/>
    </source>
</evidence>
<evidence type="ECO:0000259" key="9">
    <source>
        <dbReference type="Pfam" id="PF02687"/>
    </source>
</evidence>
<gene>
    <name evidence="11" type="ORF">Cph01nite_10900</name>
</gene>
<feature type="transmembrane region" description="Helical" evidence="8">
    <location>
        <begin position="392"/>
        <end position="412"/>
    </location>
</feature>
<evidence type="ECO:0000313" key="11">
    <source>
        <dbReference type="EMBL" id="GIG39328.1"/>
    </source>
</evidence>
<evidence type="ECO:0000256" key="5">
    <source>
        <dbReference type="ARBA" id="ARBA00023136"/>
    </source>
</evidence>